<evidence type="ECO:0000256" key="6">
    <source>
        <dbReference type="ARBA" id="ARBA00023136"/>
    </source>
</evidence>
<evidence type="ECO:0000256" key="1">
    <source>
        <dbReference type="ARBA" id="ARBA00004609"/>
    </source>
</evidence>
<dbReference type="CTD" id="568997"/>
<dbReference type="GO" id="GO:0098552">
    <property type="term" value="C:side of membrane"/>
    <property type="evidence" value="ECO:0007669"/>
    <property type="project" value="UniProtKB-KW"/>
</dbReference>
<dbReference type="Pfam" id="PF15056">
    <property type="entry name" value="NRN1"/>
    <property type="match status" value="1"/>
</dbReference>
<dbReference type="OrthoDB" id="9929715at2759"/>
<feature type="region of interest" description="Disordered" evidence="9">
    <location>
        <begin position="105"/>
        <end position="126"/>
    </location>
</feature>
<sequence>MHPLLFISLCLSVCGSVLGSVVPPSCVSVYRGFAQCLVSLGDDVNSQTDNDPDIDSICRSWGVFERCVSSVLSDCRGNAAELWESLKAESRRTQFSGNLYEMCSGRTSASPQTPPTTDQTNQESLKGRGVSSDHALCSACLLLGVSCVLIWFI</sequence>
<reference evidence="12" key="2">
    <citation type="submission" date="2025-08" db="UniProtKB">
        <authorList>
            <consortium name="RefSeq"/>
        </authorList>
    </citation>
    <scope>IDENTIFICATION</scope>
    <source>
        <tissue evidence="12">Blood</tissue>
    </source>
</reference>
<feature type="signal peptide" evidence="10">
    <location>
        <begin position="1"/>
        <end position="19"/>
    </location>
</feature>
<evidence type="ECO:0000256" key="9">
    <source>
        <dbReference type="SAM" id="MobiDB-lite"/>
    </source>
</evidence>
<keyword evidence="5 10" id="KW-0732">Signal</keyword>
<keyword evidence="11" id="KW-1185">Reference proteome</keyword>
<proteinExistence type="inferred from homology"/>
<keyword evidence="8" id="KW-0449">Lipoprotein</keyword>
<comment type="subcellular location">
    <subcellularLocation>
        <location evidence="1">Cell membrane</location>
        <topology evidence="1">Lipid-anchor</topology>
        <topology evidence="1">GPI-anchor</topology>
    </subcellularLocation>
</comment>
<dbReference type="RefSeq" id="XP_053539374.1">
    <property type="nucleotide sequence ID" value="XM_053683399.1"/>
</dbReference>
<evidence type="ECO:0000313" key="11">
    <source>
        <dbReference type="Proteomes" id="UP000221080"/>
    </source>
</evidence>
<gene>
    <name evidence="12" type="primary">nrn1lb</name>
</gene>
<evidence type="ECO:0000256" key="4">
    <source>
        <dbReference type="ARBA" id="ARBA00022622"/>
    </source>
</evidence>
<keyword evidence="7" id="KW-0325">Glycoprotein</keyword>
<dbReference type="GeneID" id="108270602"/>
<dbReference type="InterPro" id="IPR026144">
    <property type="entry name" value="Neuritin_fam"/>
</dbReference>
<organism evidence="11 12">
    <name type="scientific">Ictalurus punctatus</name>
    <name type="common">Channel catfish</name>
    <name type="synonym">Silurus punctatus</name>
    <dbReference type="NCBI Taxonomy" id="7998"/>
    <lineage>
        <taxon>Eukaryota</taxon>
        <taxon>Metazoa</taxon>
        <taxon>Chordata</taxon>
        <taxon>Craniata</taxon>
        <taxon>Vertebrata</taxon>
        <taxon>Euteleostomi</taxon>
        <taxon>Actinopterygii</taxon>
        <taxon>Neopterygii</taxon>
        <taxon>Teleostei</taxon>
        <taxon>Ostariophysi</taxon>
        <taxon>Siluriformes</taxon>
        <taxon>Ictaluridae</taxon>
        <taxon>Ictalurus</taxon>
    </lineage>
</organism>
<evidence type="ECO:0000256" key="7">
    <source>
        <dbReference type="ARBA" id="ARBA00023180"/>
    </source>
</evidence>
<comment type="similarity">
    <text evidence="2">Belongs to the neuritin family.</text>
</comment>
<accession>A0A9F7TNI3</accession>
<keyword evidence="3" id="KW-1003">Cell membrane</keyword>
<reference evidence="11" key="1">
    <citation type="journal article" date="2016" name="Nat. Commun.">
        <title>The channel catfish genome sequence provides insights into the evolution of scale formation in teleosts.</title>
        <authorList>
            <person name="Liu Z."/>
            <person name="Liu S."/>
            <person name="Yao J."/>
            <person name="Bao L."/>
            <person name="Zhang J."/>
            <person name="Li Y."/>
            <person name="Jiang C."/>
            <person name="Sun L."/>
            <person name="Wang R."/>
            <person name="Zhang Y."/>
            <person name="Zhou T."/>
            <person name="Zeng Q."/>
            <person name="Fu Q."/>
            <person name="Gao S."/>
            <person name="Li N."/>
            <person name="Koren S."/>
            <person name="Jiang Y."/>
            <person name="Zimin A."/>
            <person name="Xu P."/>
            <person name="Phillippy A.M."/>
            <person name="Geng X."/>
            <person name="Song L."/>
            <person name="Sun F."/>
            <person name="Li C."/>
            <person name="Wang X."/>
            <person name="Chen A."/>
            <person name="Jin Y."/>
            <person name="Yuan Z."/>
            <person name="Yang Y."/>
            <person name="Tan S."/>
            <person name="Peatman E."/>
            <person name="Lu J."/>
            <person name="Qin Z."/>
            <person name="Dunham R."/>
            <person name="Li Z."/>
            <person name="Sonstegard T."/>
            <person name="Feng J."/>
            <person name="Danzmann R.G."/>
            <person name="Schroeder S."/>
            <person name="Scheffler B."/>
            <person name="Duke M.V."/>
            <person name="Ballard L."/>
            <person name="Kucuktas H."/>
            <person name="Kaltenboeck L."/>
            <person name="Liu H."/>
            <person name="Armbruster J."/>
            <person name="Xie Y."/>
            <person name="Kirby M.L."/>
            <person name="Tian Y."/>
            <person name="Flanagan M.E."/>
            <person name="Mu W."/>
            <person name="Waldbieser G.C."/>
        </authorList>
    </citation>
    <scope>NUCLEOTIDE SEQUENCE [LARGE SCALE GENOMIC DNA]</scope>
    <source>
        <strain evidence="11">SDA103</strain>
    </source>
</reference>
<evidence type="ECO:0000256" key="5">
    <source>
        <dbReference type="ARBA" id="ARBA00022729"/>
    </source>
</evidence>
<protein>
    <submittedName>
        <fullName evidence="12">Neuritin 1-like b</fullName>
    </submittedName>
</protein>
<dbReference type="GO" id="GO:1990138">
    <property type="term" value="P:neuron projection extension"/>
    <property type="evidence" value="ECO:0007669"/>
    <property type="project" value="TreeGrafter"/>
</dbReference>
<evidence type="ECO:0000256" key="8">
    <source>
        <dbReference type="ARBA" id="ARBA00023288"/>
    </source>
</evidence>
<dbReference type="GO" id="GO:0005886">
    <property type="term" value="C:plasma membrane"/>
    <property type="evidence" value="ECO:0007669"/>
    <property type="project" value="UniProtKB-SubCell"/>
</dbReference>
<feature type="chain" id="PRO_5039933272" evidence="10">
    <location>
        <begin position="20"/>
        <end position="153"/>
    </location>
</feature>
<dbReference type="KEGG" id="ipu:108270602"/>
<evidence type="ECO:0000256" key="10">
    <source>
        <dbReference type="SAM" id="SignalP"/>
    </source>
</evidence>
<dbReference type="PANTHER" id="PTHR15902">
    <property type="entry name" value="NEURITIN-RELATED"/>
    <property type="match status" value="1"/>
</dbReference>
<evidence type="ECO:0000256" key="3">
    <source>
        <dbReference type="ARBA" id="ARBA00022475"/>
    </source>
</evidence>
<dbReference type="PANTHER" id="PTHR15902:SF6">
    <property type="entry name" value="NEURITIN 1-LIKE B"/>
    <property type="match status" value="1"/>
</dbReference>
<dbReference type="Proteomes" id="UP000221080">
    <property type="component" value="Chromosome 10"/>
</dbReference>
<keyword evidence="6" id="KW-0472">Membrane</keyword>
<dbReference type="AlphaFoldDB" id="A0A9F7TNI3"/>
<name>A0A9F7TNI3_ICTPU</name>
<evidence type="ECO:0000256" key="2">
    <source>
        <dbReference type="ARBA" id="ARBA00008377"/>
    </source>
</evidence>
<keyword evidence="4" id="KW-0336">GPI-anchor</keyword>
<evidence type="ECO:0000313" key="12">
    <source>
        <dbReference type="RefSeq" id="XP_053539374.1"/>
    </source>
</evidence>